<reference evidence="1 2" key="1">
    <citation type="submission" date="2023-03" db="EMBL/GenBank/DDBJ databases">
        <title>WGS of Gossypium arboreum.</title>
        <authorList>
            <person name="Yu D."/>
        </authorList>
    </citation>
    <scope>NUCLEOTIDE SEQUENCE [LARGE SCALE GENOMIC DNA]</scope>
    <source>
        <tissue evidence="1">Leaf</tissue>
    </source>
</reference>
<name>A0ABR0QKK1_GOSAR</name>
<dbReference type="EMBL" id="JARKNE010000003">
    <property type="protein sequence ID" value="KAK5839829.1"/>
    <property type="molecule type" value="Genomic_DNA"/>
</dbReference>
<evidence type="ECO:0008006" key="3">
    <source>
        <dbReference type="Google" id="ProtNLM"/>
    </source>
</evidence>
<keyword evidence="2" id="KW-1185">Reference proteome</keyword>
<proteinExistence type="predicted"/>
<accession>A0ABR0QKK1</accession>
<evidence type="ECO:0000313" key="2">
    <source>
        <dbReference type="Proteomes" id="UP001358586"/>
    </source>
</evidence>
<gene>
    <name evidence="1" type="ORF">PVK06_008670</name>
</gene>
<organism evidence="1 2">
    <name type="scientific">Gossypium arboreum</name>
    <name type="common">Tree cotton</name>
    <name type="synonym">Gossypium nanking</name>
    <dbReference type="NCBI Taxonomy" id="29729"/>
    <lineage>
        <taxon>Eukaryota</taxon>
        <taxon>Viridiplantae</taxon>
        <taxon>Streptophyta</taxon>
        <taxon>Embryophyta</taxon>
        <taxon>Tracheophyta</taxon>
        <taxon>Spermatophyta</taxon>
        <taxon>Magnoliopsida</taxon>
        <taxon>eudicotyledons</taxon>
        <taxon>Gunneridae</taxon>
        <taxon>Pentapetalae</taxon>
        <taxon>rosids</taxon>
        <taxon>malvids</taxon>
        <taxon>Malvales</taxon>
        <taxon>Malvaceae</taxon>
        <taxon>Malvoideae</taxon>
        <taxon>Gossypium</taxon>
    </lineage>
</organism>
<evidence type="ECO:0000313" key="1">
    <source>
        <dbReference type="EMBL" id="KAK5839829.1"/>
    </source>
</evidence>
<protein>
    <recommendedName>
        <fullName evidence="3">Reverse transcriptase</fullName>
    </recommendedName>
</protein>
<comment type="caution">
    <text evidence="1">The sequence shown here is derived from an EMBL/GenBank/DDBJ whole genome shotgun (WGS) entry which is preliminary data.</text>
</comment>
<sequence>MATEGEYQRYLRGCQRVFSKDICEAAREYFQNLFESTLHVDETLNLDYIDTCILGEMNDGLTMALTGHEIIKAFKQMDPRKAPGIDELSRNFYKENWEVVGDDILNLCHDVLRGDTSVEFLNETIIVLIPKIKEPIEMTHFQPFTLCRVIYKIVAKVL</sequence>
<dbReference type="Proteomes" id="UP001358586">
    <property type="component" value="Chromosome 3"/>
</dbReference>